<dbReference type="EMBL" id="SJPV01000002">
    <property type="protein sequence ID" value="TWU40620.1"/>
    <property type="molecule type" value="Genomic_DNA"/>
</dbReference>
<evidence type="ECO:0000313" key="8">
    <source>
        <dbReference type="EMBL" id="TWU40620.1"/>
    </source>
</evidence>
<dbReference type="PANTHER" id="PTHR42693">
    <property type="entry name" value="ARYLSULFATASE FAMILY MEMBER"/>
    <property type="match status" value="1"/>
</dbReference>
<dbReference type="InterPro" id="IPR050738">
    <property type="entry name" value="Sulfatase"/>
</dbReference>
<dbReference type="AlphaFoldDB" id="A0A5C6DVA1"/>
<dbReference type="InterPro" id="IPR032506">
    <property type="entry name" value="SGSH_C"/>
</dbReference>
<name>A0A5C6DVA1_9BACT</name>
<dbReference type="PANTHER" id="PTHR42693:SF42">
    <property type="entry name" value="ARYLSULFATASE G"/>
    <property type="match status" value="1"/>
</dbReference>
<accession>A0A5C6DVA1</accession>
<proteinExistence type="inferred from homology"/>
<gene>
    <name evidence="8" type="ORF">Poly41_14540</name>
</gene>
<keyword evidence="4" id="KW-0732">Signal</keyword>
<organism evidence="8 9">
    <name type="scientific">Novipirellula artificiosorum</name>
    <dbReference type="NCBI Taxonomy" id="2528016"/>
    <lineage>
        <taxon>Bacteria</taxon>
        <taxon>Pseudomonadati</taxon>
        <taxon>Planctomycetota</taxon>
        <taxon>Planctomycetia</taxon>
        <taxon>Pirellulales</taxon>
        <taxon>Pirellulaceae</taxon>
        <taxon>Novipirellula</taxon>
    </lineage>
</organism>
<feature type="domain" description="N-sulphoglucosamine sulphohydrolase C-terminal" evidence="7">
    <location>
        <begin position="9"/>
        <end position="116"/>
    </location>
</feature>
<evidence type="ECO:0000313" key="9">
    <source>
        <dbReference type="Proteomes" id="UP000319143"/>
    </source>
</evidence>
<evidence type="ECO:0000256" key="5">
    <source>
        <dbReference type="ARBA" id="ARBA00022801"/>
    </source>
</evidence>
<keyword evidence="5" id="KW-0378">Hydrolase</keyword>
<dbReference type="SUPFAM" id="SSF53649">
    <property type="entry name" value="Alkaline phosphatase-like"/>
    <property type="match status" value="1"/>
</dbReference>
<keyword evidence="9" id="KW-1185">Reference proteome</keyword>
<dbReference type="InterPro" id="IPR017850">
    <property type="entry name" value="Alkaline_phosphatase_core_sf"/>
</dbReference>
<evidence type="ECO:0000256" key="2">
    <source>
        <dbReference type="ARBA" id="ARBA00008779"/>
    </source>
</evidence>
<sequence>MYSENYIFRVINRVDLYPTFLTFAGATNPAHPLDHADLSPLIVDPQTQLASREIFWYFPWYSSFHRPRVVVRCGDWKLIHLFESGENEFYNTKHDIGEATNVAAEHPELVSALDARIAAWIDDVNAPRMTPNPEYDSTPPATTNR</sequence>
<evidence type="ECO:0000256" key="4">
    <source>
        <dbReference type="ARBA" id="ARBA00022729"/>
    </source>
</evidence>
<keyword evidence="3" id="KW-0479">Metal-binding</keyword>
<reference evidence="8 9" key="1">
    <citation type="submission" date="2019-02" db="EMBL/GenBank/DDBJ databases">
        <title>Deep-cultivation of Planctomycetes and their phenomic and genomic characterization uncovers novel biology.</title>
        <authorList>
            <person name="Wiegand S."/>
            <person name="Jogler M."/>
            <person name="Boedeker C."/>
            <person name="Pinto D."/>
            <person name="Vollmers J."/>
            <person name="Rivas-Marin E."/>
            <person name="Kohn T."/>
            <person name="Peeters S.H."/>
            <person name="Heuer A."/>
            <person name="Rast P."/>
            <person name="Oberbeckmann S."/>
            <person name="Bunk B."/>
            <person name="Jeske O."/>
            <person name="Meyerdierks A."/>
            <person name="Storesund J.E."/>
            <person name="Kallscheuer N."/>
            <person name="Luecker S."/>
            <person name="Lage O.M."/>
            <person name="Pohl T."/>
            <person name="Merkel B.J."/>
            <person name="Hornburger P."/>
            <person name="Mueller R.-W."/>
            <person name="Bruemmer F."/>
            <person name="Labrenz M."/>
            <person name="Spormann A.M."/>
            <person name="Op Den Camp H."/>
            <person name="Overmann J."/>
            <person name="Amann R."/>
            <person name="Jetten M.S.M."/>
            <person name="Mascher T."/>
            <person name="Medema M.H."/>
            <person name="Devos D.P."/>
            <person name="Kaster A.-K."/>
            <person name="Ovreas L."/>
            <person name="Rohde M."/>
            <person name="Galperin M.Y."/>
            <person name="Jogler C."/>
        </authorList>
    </citation>
    <scope>NUCLEOTIDE SEQUENCE [LARGE SCALE GENOMIC DNA]</scope>
    <source>
        <strain evidence="8 9">Poly41</strain>
    </source>
</reference>
<evidence type="ECO:0000256" key="6">
    <source>
        <dbReference type="ARBA" id="ARBA00022837"/>
    </source>
</evidence>
<dbReference type="Proteomes" id="UP000319143">
    <property type="component" value="Unassembled WGS sequence"/>
</dbReference>
<evidence type="ECO:0000256" key="3">
    <source>
        <dbReference type="ARBA" id="ARBA00022723"/>
    </source>
</evidence>
<evidence type="ECO:0000259" key="7">
    <source>
        <dbReference type="Pfam" id="PF16347"/>
    </source>
</evidence>
<keyword evidence="6" id="KW-0106">Calcium</keyword>
<comment type="similarity">
    <text evidence="2">Belongs to the sulfatase family.</text>
</comment>
<dbReference type="Gene3D" id="3.40.720.10">
    <property type="entry name" value="Alkaline Phosphatase, subunit A"/>
    <property type="match status" value="1"/>
</dbReference>
<dbReference type="GO" id="GO:0046872">
    <property type="term" value="F:metal ion binding"/>
    <property type="evidence" value="ECO:0007669"/>
    <property type="project" value="UniProtKB-KW"/>
</dbReference>
<dbReference type="GO" id="GO:0004065">
    <property type="term" value="F:arylsulfatase activity"/>
    <property type="evidence" value="ECO:0007669"/>
    <property type="project" value="TreeGrafter"/>
</dbReference>
<protein>
    <recommendedName>
        <fullName evidence="7">N-sulphoglucosamine sulphohydrolase C-terminal domain-containing protein</fullName>
    </recommendedName>
</protein>
<comment type="caution">
    <text evidence="8">The sequence shown here is derived from an EMBL/GenBank/DDBJ whole genome shotgun (WGS) entry which is preliminary data.</text>
</comment>
<dbReference type="Pfam" id="PF16347">
    <property type="entry name" value="SGSH_C"/>
    <property type="match status" value="1"/>
</dbReference>
<comment type="cofactor">
    <cofactor evidence="1">
        <name>Ca(2+)</name>
        <dbReference type="ChEBI" id="CHEBI:29108"/>
    </cofactor>
</comment>
<evidence type="ECO:0000256" key="1">
    <source>
        <dbReference type="ARBA" id="ARBA00001913"/>
    </source>
</evidence>